<protein>
    <submittedName>
        <fullName evidence="2">Oxidoreductase</fullName>
    </submittedName>
</protein>
<dbReference type="PANTHER" id="PTHR43312:SF1">
    <property type="entry name" value="NADP-DEPENDENT OXIDOREDUCTASE DOMAIN-CONTAINING PROTEIN"/>
    <property type="match status" value="1"/>
</dbReference>
<dbReference type="Gene3D" id="3.20.20.100">
    <property type="entry name" value="NADP-dependent oxidoreductase domain"/>
    <property type="match status" value="1"/>
</dbReference>
<dbReference type="InterPro" id="IPR020471">
    <property type="entry name" value="AKR"/>
</dbReference>
<evidence type="ECO:0000313" key="3">
    <source>
        <dbReference type="Proteomes" id="UP000629619"/>
    </source>
</evidence>
<gene>
    <name evidence="2" type="ORF">Asi03nite_11950</name>
</gene>
<feature type="domain" description="NADP-dependent oxidoreductase" evidence="1">
    <location>
        <begin position="28"/>
        <end position="321"/>
    </location>
</feature>
<dbReference type="InterPro" id="IPR036812">
    <property type="entry name" value="NAD(P)_OxRdtase_dom_sf"/>
</dbReference>
<comment type="caution">
    <text evidence="2">The sequence shown here is derived from an EMBL/GenBank/DDBJ whole genome shotgun (WGS) entry which is preliminary data.</text>
</comment>
<evidence type="ECO:0000313" key="2">
    <source>
        <dbReference type="EMBL" id="GIF03657.1"/>
    </source>
</evidence>
<proteinExistence type="predicted"/>
<dbReference type="InterPro" id="IPR053135">
    <property type="entry name" value="AKR2_Oxidoreductase"/>
</dbReference>
<dbReference type="SUPFAM" id="SSF51430">
    <property type="entry name" value="NAD(P)-linked oxidoreductase"/>
    <property type="match status" value="1"/>
</dbReference>
<keyword evidence="3" id="KW-1185">Reference proteome</keyword>
<dbReference type="Pfam" id="PF00248">
    <property type="entry name" value="Aldo_ket_red"/>
    <property type="match status" value="1"/>
</dbReference>
<dbReference type="PRINTS" id="PR00069">
    <property type="entry name" value="ALDKETRDTASE"/>
</dbReference>
<dbReference type="GO" id="GO:0016491">
    <property type="term" value="F:oxidoreductase activity"/>
    <property type="evidence" value="ECO:0007669"/>
    <property type="project" value="InterPro"/>
</dbReference>
<evidence type="ECO:0000259" key="1">
    <source>
        <dbReference type="Pfam" id="PF00248"/>
    </source>
</evidence>
<dbReference type="Proteomes" id="UP000629619">
    <property type="component" value="Unassembled WGS sequence"/>
</dbReference>
<name>A0A919N3F7_9ACTN</name>
<organism evidence="2 3">
    <name type="scientific">Actinoplanes siamensis</name>
    <dbReference type="NCBI Taxonomy" id="1223317"/>
    <lineage>
        <taxon>Bacteria</taxon>
        <taxon>Bacillati</taxon>
        <taxon>Actinomycetota</taxon>
        <taxon>Actinomycetes</taxon>
        <taxon>Micromonosporales</taxon>
        <taxon>Micromonosporaceae</taxon>
        <taxon>Actinoplanes</taxon>
    </lineage>
</organism>
<dbReference type="InterPro" id="IPR023210">
    <property type="entry name" value="NADP_OxRdtase_dom"/>
</dbReference>
<accession>A0A919N3F7</accession>
<sequence length="323" mass="34161">MTWSALQVLASWDMELRNFGRLGRISALTLGGGGIGGVWGRTDRREAVATVHAALDAGITMLDVAPSYGTDFESERVARSFSSADLLITSKVGLPDDHERDFAARIRRGLVASLERLGRDHLDLFLLHTQIRAGAPVPETIDRDGYQEAAAAFAALRDEGLIRAWGITAVGHPDQVLAALRGTPRPDAAQVIVNALDLNGWWAFDGVPPRGDEIVRSAHENGVQVMGIRAVAAGALTSAIDRTTGAGDPVAADFDRAAPFRKVAAEWGTPPAVLAHRYALSVPGVSTVVLGVKNRAELAECVAAEAAGPLSPSEMDALRALAR</sequence>
<dbReference type="AlphaFoldDB" id="A0A919N3F7"/>
<reference evidence="2" key="1">
    <citation type="submission" date="2021-01" db="EMBL/GenBank/DDBJ databases">
        <title>Whole genome shotgun sequence of Actinoplanes siamensis NBRC 109076.</title>
        <authorList>
            <person name="Komaki H."/>
            <person name="Tamura T."/>
        </authorList>
    </citation>
    <scope>NUCLEOTIDE SEQUENCE</scope>
    <source>
        <strain evidence="2">NBRC 109076</strain>
    </source>
</reference>
<dbReference type="PANTHER" id="PTHR43312">
    <property type="entry name" value="D-THREO-ALDOSE 1-DEHYDROGENASE"/>
    <property type="match status" value="1"/>
</dbReference>
<dbReference type="EMBL" id="BOMW01000012">
    <property type="protein sequence ID" value="GIF03657.1"/>
    <property type="molecule type" value="Genomic_DNA"/>
</dbReference>